<evidence type="ECO:0000256" key="1">
    <source>
        <dbReference type="SAM" id="MobiDB-lite"/>
    </source>
</evidence>
<accession>A0AAV9ZMZ5</accession>
<name>A0AAV9ZMZ5_9AGAR</name>
<keyword evidence="3" id="KW-1185">Reference proteome</keyword>
<feature type="region of interest" description="Disordered" evidence="1">
    <location>
        <begin position="16"/>
        <end position="51"/>
    </location>
</feature>
<proteinExistence type="predicted"/>
<sequence length="263" mass="28393">MDNFESLDFGILATSTTPSTAPYNPASHGAFNTSNSSADGSESHGPVDFESLPPPNLPAIILMGFPSTSSVATEPKLSLLFALSHERGRPPSPTHTLPTAQRRNLPQKYPPRLHDVHKDTRVVVATVETAPASPYTHPDPNSNPIYRIYASPSHSHSHHFSTHEFSSTAHSSRPPIFVAATHTPSSNTLSSLSPCQGRTRPVPLFPVYALYSFPPPYNILLPRMLCLKIQDTTSTSTAIPSATNLQDAKFKASFSADPSSRSV</sequence>
<protein>
    <submittedName>
        <fullName evidence="2">Uncharacterized protein</fullName>
    </submittedName>
</protein>
<reference evidence="2 3" key="1">
    <citation type="journal article" date="2024" name="J Genomics">
        <title>Draft genome sequencing and assembly of Favolaschia claudopus CIRM-BRFM 2984 isolated from oak limbs.</title>
        <authorList>
            <person name="Navarro D."/>
            <person name="Drula E."/>
            <person name="Chaduli D."/>
            <person name="Cazenave R."/>
            <person name="Ahrendt S."/>
            <person name="Wang J."/>
            <person name="Lipzen A."/>
            <person name="Daum C."/>
            <person name="Barry K."/>
            <person name="Grigoriev I.V."/>
            <person name="Favel A."/>
            <person name="Rosso M.N."/>
            <person name="Martin F."/>
        </authorList>
    </citation>
    <scope>NUCLEOTIDE SEQUENCE [LARGE SCALE GENOMIC DNA]</scope>
    <source>
        <strain evidence="2 3">CIRM-BRFM 2984</strain>
    </source>
</reference>
<evidence type="ECO:0000313" key="2">
    <source>
        <dbReference type="EMBL" id="KAK6987716.1"/>
    </source>
</evidence>
<dbReference type="Proteomes" id="UP001362999">
    <property type="component" value="Unassembled WGS sequence"/>
</dbReference>
<feature type="compositionally biased region" description="Polar residues" evidence="1">
    <location>
        <begin position="30"/>
        <end position="40"/>
    </location>
</feature>
<organism evidence="2 3">
    <name type="scientific">Favolaschia claudopus</name>
    <dbReference type="NCBI Taxonomy" id="2862362"/>
    <lineage>
        <taxon>Eukaryota</taxon>
        <taxon>Fungi</taxon>
        <taxon>Dikarya</taxon>
        <taxon>Basidiomycota</taxon>
        <taxon>Agaricomycotina</taxon>
        <taxon>Agaricomycetes</taxon>
        <taxon>Agaricomycetidae</taxon>
        <taxon>Agaricales</taxon>
        <taxon>Marasmiineae</taxon>
        <taxon>Mycenaceae</taxon>
        <taxon>Favolaschia</taxon>
    </lineage>
</organism>
<evidence type="ECO:0000313" key="3">
    <source>
        <dbReference type="Proteomes" id="UP001362999"/>
    </source>
</evidence>
<feature type="compositionally biased region" description="Polar residues" evidence="1">
    <location>
        <begin position="94"/>
        <end position="104"/>
    </location>
</feature>
<feature type="region of interest" description="Disordered" evidence="1">
    <location>
        <begin position="85"/>
        <end position="112"/>
    </location>
</feature>
<dbReference type="EMBL" id="JAWWNJ010000130">
    <property type="protein sequence ID" value="KAK6987716.1"/>
    <property type="molecule type" value="Genomic_DNA"/>
</dbReference>
<comment type="caution">
    <text evidence="2">The sequence shown here is derived from an EMBL/GenBank/DDBJ whole genome shotgun (WGS) entry which is preliminary data.</text>
</comment>
<dbReference type="AlphaFoldDB" id="A0AAV9ZMZ5"/>
<gene>
    <name evidence="2" type="ORF">R3P38DRAFT_3291810</name>
</gene>